<feature type="domain" description="2,4-diaminopentanoate dehydrogenase C-terminal" evidence="1">
    <location>
        <begin position="216"/>
        <end position="357"/>
    </location>
</feature>
<dbReference type="CDD" id="cd24146">
    <property type="entry name" value="nat-AmDH_N_like"/>
    <property type="match status" value="1"/>
</dbReference>
<dbReference type="InterPro" id="IPR045760">
    <property type="entry name" value="DAP_DH_C"/>
</dbReference>
<dbReference type="RefSeq" id="WP_255062646.1">
    <property type="nucleotide sequence ID" value="NZ_JANDBD010000009.1"/>
</dbReference>
<dbReference type="EMBL" id="JANDBD010000009">
    <property type="protein sequence ID" value="MCP9274945.1"/>
    <property type="molecule type" value="Genomic_DNA"/>
</dbReference>
<evidence type="ECO:0000259" key="1">
    <source>
        <dbReference type="Pfam" id="PF19328"/>
    </source>
</evidence>
<comment type="caution">
    <text evidence="2">The sequence shown here is derived from an EMBL/GenBank/DDBJ whole genome shotgun (WGS) entry which is preliminary data.</text>
</comment>
<dbReference type="InterPro" id="IPR036291">
    <property type="entry name" value="NAD(P)-bd_dom_sf"/>
</dbReference>
<dbReference type="Proteomes" id="UP001651690">
    <property type="component" value="Unassembled WGS sequence"/>
</dbReference>
<sequence>MVSEARRVIQFSTGNVGRHSLRAIIGRPDLQLVGVHASNPGKVGRDAAELCGWPDPTGVIATDDVDALLTLGADCVVYTSQGETRPMEAIEQMAGFLTAGVNVVATSMVWLVAPRQADGWLRDPLQQACEAGGTSLYVNGIDPGFSGDTEVYTALSLVTRARSITVQEIFDYANYDDYEFTGNAMGFGMPADAMESVMLFLPGVLTSMWGGPVRSLAGHLGIELDELRQRVEPWFATERIDCTMTTVEPGGMAAARFAVEGVRNGVPVITMEHINRLTAAAAPEWDYPPDGKTGVHRVLVEGEPRVEVNTHVSHPVYDTTDAGCMSTAARVVNVIDWVCRAPVGIVAVEDVPPVEMIRGLMW</sequence>
<dbReference type="Gene3D" id="3.40.50.720">
    <property type="entry name" value="NAD(P)-binding Rossmann-like Domain"/>
    <property type="match status" value="1"/>
</dbReference>
<dbReference type="Pfam" id="PF19328">
    <property type="entry name" value="DAP_DH_C"/>
    <property type="match status" value="1"/>
</dbReference>
<reference evidence="2 3" key="1">
    <citation type="submission" date="2022-06" db="EMBL/GenBank/DDBJ databases">
        <title>Mycolicibacterium sp. CAU 1645 isolated from seawater.</title>
        <authorList>
            <person name="Kim W."/>
        </authorList>
    </citation>
    <scope>NUCLEOTIDE SEQUENCE [LARGE SCALE GENOMIC DNA]</scope>
    <source>
        <strain evidence="2 3">CAU 1645</strain>
    </source>
</reference>
<gene>
    <name evidence="2" type="ORF">NM203_22400</name>
</gene>
<dbReference type="SUPFAM" id="SSF51735">
    <property type="entry name" value="NAD(P)-binding Rossmann-fold domains"/>
    <property type="match status" value="1"/>
</dbReference>
<evidence type="ECO:0000313" key="2">
    <source>
        <dbReference type="EMBL" id="MCP9274945.1"/>
    </source>
</evidence>
<accession>A0ABT1M702</accession>
<keyword evidence="3" id="KW-1185">Reference proteome</keyword>
<proteinExistence type="predicted"/>
<evidence type="ECO:0000313" key="3">
    <source>
        <dbReference type="Proteomes" id="UP001651690"/>
    </source>
</evidence>
<name>A0ABT1M702_9MYCO</name>
<organism evidence="2 3">
    <name type="scientific">Mycolicibacterium arenosum</name>
    <dbReference type="NCBI Taxonomy" id="2952157"/>
    <lineage>
        <taxon>Bacteria</taxon>
        <taxon>Bacillati</taxon>
        <taxon>Actinomycetota</taxon>
        <taxon>Actinomycetes</taxon>
        <taxon>Mycobacteriales</taxon>
        <taxon>Mycobacteriaceae</taxon>
        <taxon>Mycolicibacterium</taxon>
    </lineage>
</organism>
<protein>
    <submittedName>
        <fullName evidence="2">Dihydrodipicolinate reductase</fullName>
    </submittedName>
</protein>